<dbReference type="HOGENOM" id="CLU_2254825_0_0_1"/>
<gene>
    <name evidence="1" type="ORF">SELMODRAFT_416440</name>
</gene>
<proteinExistence type="predicted"/>
<dbReference type="InParanoid" id="D8RZA2"/>
<organism evidence="2">
    <name type="scientific">Selaginella moellendorffii</name>
    <name type="common">Spikemoss</name>
    <dbReference type="NCBI Taxonomy" id="88036"/>
    <lineage>
        <taxon>Eukaryota</taxon>
        <taxon>Viridiplantae</taxon>
        <taxon>Streptophyta</taxon>
        <taxon>Embryophyta</taxon>
        <taxon>Tracheophyta</taxon>
        <taxon>Lycopodiopsida</taxon>
        <taxon>Selaginellales</taxon>
        <taxon>Selaginellaceae</taxon>
        <taxon>Selaginella</taxon>
    </lineage>
</organism>
<dbReference type="AlphaFoldDB" id="D8RZA2"/>
<dbReference type="KEGG" id="smo:SELMODRAFT_416440"/>
<reference evidence="1 2" key="1">
    <citation type="journal article" date="2011" name="Science">
        <title>The Selaginella genome identifies genetic changes associated with the evolution of vascular plants.</title>
        <authorList>
            <person name="Banks J.A."/>
            <person name="Nishiyama T."/>
            <person name="Hasebe M."/>
            <person name="Bowman J.L."/>
            <person name="Gribskov M."/>
            <person name="dePamphilis C."/>
            <person name="Albert V.A."/>
            <person name="Aono N."/>
            <person name="Aoyama T."/>
            <person name="Ambrose B.A."/>
            <person name="Ashton N.W."/>
            <person name="Axtell M.J."/>
            <person name="Barker E."/>
            <person name="Barker M.S."/>
            <person name="Bennetzen J.L."/>
            <person name="Bonawitz N.D."/>
            <person name="Chapple C."/>
            <person name="Cheng C."/>
            <person name="Correa L.G."/>
            <person name="Dacre M."/>
            <person name="DeBarry J."/>
            <person name="Dreyer I."/>
            <person name="Elias M."/>
            <person name="Engstrom E.M."/>
            <person name="Estelle M."/>
            <person name="Feng L."/>
            <person name="Finet C."/>
            <person name="Floyd S.K."/>
            <person name="Frommer W.B."/>
            <person name="Fujita T."/>
            <person name="Gramzow L."/>
            <person name="Gutensohn M."/>
            <person name="Harholt J."/>
            <person name="Hattori M."/>
            <person name="Heyl A."/>
            <person name="Hirai T."/>
            <person name="Hiwatashi Y."/>
            <person name="Ishikawa M."/>
            <person name="Iwata M."/>
            <person name="Karol K.G."/>
            <person name="Koehler B."/>
            <person name="Kolukisaoglu U."/>
            <person name="Kubo M."/>
            <person name="Kurata T."/>
            <person name="Lalonde S."/>
            <person name="Li K."/>
            <person name="Li Y."/>
            <person name="Litt A."/>
            <person name="Lyons E."/>
            <person name="Manning G."/>
            <person name="Maruyama T."/>
            <person name="Michael T.P."/>
            <person name="Mikami K."/>
            <person name="Miyazaki S."/>
            <person name="Morinaga S."/>
            <person name="Murata T."/>
            <person name="Mueller-Roeber B."/>
            <person name="Nelson D.R."/>
            <person name="Obara M."/>
            <person name="Oguri Y."/>
            <person name="Olmstead R.G."/>
            <person name="Onodera N."/>
            <person name="Petersen B.L."/>
            <person name="Pils B."/>
            <person name="Prigge M."/>
            <person name="Rensing S.A."/>
            <person name="Riano-Pachon D.M."/>
            <person name="Roberts A.W."/>
            <person name="Sato Y."/>
            <person name="Scheller H.V."/>
            <person name="Schulz B."/>
            <person name="Schulz C."/>
            <person name="Shakirov E.V."/>
            <person name="Shibagaki N."/>
            <person name="Shinohara N."/>
            <person name="Shippen D.E."/>
            <person name="Soerensen I."/>
            <person name="Sotooka R."/>
            <person name="Sugimoto N."/>
            <person name="Sugita M."/>
            <person name="Sumikawa N."/>
            <person name="Tanurdzic M."/>
            <person name="Theissen G."/>
            <person name="Ulvskov P."/>
            <person name="Wakazuki S."/>
            <person name="Weng J.K."/>
            <person name="Willats W.W."/>
            <person name="Wipf D."/>
            <person name="Wolf P.G."/>
            <person name="Yang L."/>
            <person name="Zimmer A.D."/>
            <person name="Zhu Q."/>
            <person name="Mitros T."/>
            <person name="Hellsten U."/>
            <person name="Loque D."/>
            <person name="Otillar R."/>
            <person name="Salamov A."/>
            <person name="Schmutz J."/>
            <person name="Shapiro H."/>
            <person name="Lindquist E."/>
            <person name="Lucas S."/>
            <person name="Rokhsar D."/>
            <person name="Grigoriev I.V."/>
        </authorList>
    </citation>
    <scope>NUCLEOTIDE SEQUENCE [LARGE SCALE GENOMIC DNA]</scope>
</reference>
<accession>D8RZA2</accession>
<sequence length="104" mass="11474">MNHEDLSTHMIHSEQKATCSSNSDALTHLHNIKFWLWLTNYTTTLVAIQGNTLLALDGGNFAVFLIDEPVKNAMRIPSSGARVIVEVETAIKDTNIARVVLEVA</sequence>
<evidence type="ECO:0000313" key="1">
    <source>
        <dbReference type="EMBL" id="EFJ22710.1"/>
    </source>
</evidence>
<dbReference type="Gramene" id="EFJ22710">
    <property type="protein sequence ID" value="EFJ22710"/>
    <property type="gene ID" value="SELMODRAFT_416440"/>
</dbReference>
<name>D8RZA2_SELML</name>
<dbReference type="Proteomes" id="UP000001514">
    <property type="component" value="Unassembled WGS sequence"/>
</dbReference>
<protein>
    <submittedName>
        <fullName evidence="1">Uncharacterized protein</fullName>
    </submittedName>
</protein>
<keyword evidence="2" id="KW-1185">Reference proteome</keyword>
<evidence type="ECO:0000313" key="2">
    <source>
        <dbReference type="Proteomes" id="UP000001514"/>
    </source>
</evidence>
<dbReference type="EMBL" id="GL377595">
    <property type="protein sequence ID" value="EFJ22710.1"/>
    <property type="molecule type" value="Genomic_DNA"/>
</dbReference>